<gene>
    <name evidence="5" type="primary">Ervk9_1</name>
    <name evidence="5" type="ORF">POSRUF_R12077</name>
</gene>
<dbReference type="SUPFAM" id="SSF51283">
    <property type="entry name" value="dUTPase-like"/>
    <property type="match status" value="1"/>
</dbReference>
<evidence type="ECO:0000256" key="1">
    <source>
        <dbReference type="ARBA" id="ARBA00022670"/>
    </source>
</evidence>
<dbReference type="InterPro" id="IPR051592">
    <property type="entry name" value="HERV-K_Pro_peptidase_A2"/>
</dbReference>
<keyword evidence="3" id="KW-0378">Hydrolase</keyword>
<proteinExistence type="predicted"/>
<dbReference type="Gene3D" id="2.70.40.10">
    <property type="match status" value="1"/>
</dbReference>
<dbReference type="PANTHER" id="PTHR19422:SF123">
    <property type="entry name" value="RT1 CLASS I, LOCUS CE15"/>
    <property type="match status" value="1"/>
</dbReference>
<dbReference type="PROSITE" id="PS50175">
    <property type="entry name" value="ASP_PROT_RETROV"/>
    <property type="match status" value="1"/>
</dbReference>
<keyword evidence="6" id="KW-1185">Reference proteome</keyword>
<dbReference type="PROSITE" id="PS00141">
    <property type="entry name" value="ASP_PROTEASE"/>
    <property type="match status" value="1"/>
</dbReference>
<dbReference type="InterPro" id="IPR033704">
    <property type="entry name" value="dUTPase_trimeric"/>
</dbReference>
<dbReference type="GO" id="GO:0006508">
    <property type="term" value="P:proteolysis"/>
    <property type="evidence" value="ECO:0007669"/>
    <property type="project" value="UniProtKB-KW"/>
</dbReference>
<dbReference type="EMBL" id="VYZT01020082">
    <property type="protein sequence ID" value="NXS29784.1"/>
    <property type="molecule type" value="Genomic_DNA"/>
</dbReference>
<dbReference type="Gene3D" id="2.40.70.10">
    <property type="entry name" value="Acid Proteases"/>
    <property type="match status" value="1"/>
</dbReference>
<comment type="caution">
    <text evidence="5">The sequence shown here is derived from an EMBL/GenBank/DDBJ whole genome shotgun (WGS) entry which is preliminary data.</text>
</comment>
<evidence type="ECO:0000259" key="4">
    <source>
        <dbReference type="PROSITE" id="PS50175"/>
    </source>
</evidence>
<accession>A0A7L2TAJ3</accession>
<dbReference type="InterPro" id="IPR036157">
    <property type="entry name" value="dUTPase-like_sf"/>
</dbReference>
<evidence type="ECO:0000256" key="3">
    <source>
        <dbReference type="ARBA" id="ARBA00022801"/>
    </source>
</evidence>
<dbReference type="OrthoDB" id="9900537at2759"/>
<dbReference type="PANTHER" id="PTHR19422">
    <property type="entry name" value="GAG RETROVIRAL POLYPROTEIN"/>
    <property type="match status" value="1"/>
</dbReference>
<evidence type="ECO:0000313" key="6">
    <source>
        <dbReference type="Proteomes" id="UP000583496"/>
    </source>
</evidence>
<keyword evidence="2" id="KW-0064">Aspartyl protease</keyword>
<dbReference type="InterPro" id="IPR029054">
    <property type="entry name" value="dUTPase-like"/>
</dbReference>
<dbReference type="InterPro" id="IPR001969">
    <property type="entry name" value="Aspartic_peptidase_AS"/>
</dbReference>
<keyword evidence="1" id="KW-0645">Protease</keyword>
<dbReference type="InterPro" id="IPR021109">
    <property type="entry name" value="Peptidase_aspartic_dom_sf"/>
</dbReference>
<dbReference type="GO" id="GO:0004190">
    <property type="term" value="F:aspartic-type endopeptidase activity"/>
    <property type="evidence" value="ECO:0007669"/>
    <property type="project" value="UniProtKB-KW"/>
</dbReference>
<dbReference type="SUPFAM" id="SSF50630">
    <property type="entry name" value="Acid proteases"/>
    <property type="match status" value="1"/>
</dbReference>
<reference evidence="5 6" key="1">
    <citation type="submission" date="2019-09" db="EMBL/GenBank/DDBJ databases">
        <title>Bird 10,000 Genomes (B10K) Project - Family phase.</title>
        <authorList>
            <person name="Zhang G."/>
        </authorList>
    </citation>
    <scope>NUCLEOTIDE SEQUENCE [LARGE SCALE GENOMIC DNA]</scope>
    <source>
        <strain evidence="5">B10K-DU-002-71</strain>
        <tissue evidence="5">Muscle</tissue>
    </source>
</reference>
<name>A0A7L2TAJ3_POMRU</name>
<protein>
    <submittedName>
        <fullName evidence="5">POK9 protein</fullName>
    </submittedName>
</protein>
<evidence type="ECO:0000313" key="5">
    <source>
        <dbReference type="EMBL" id="NXS29784.1"/>
    </source>
</evidence>
<feature type="non-terminal residue" evidence="5">
    <location>
        <position position="1"/>
    </location>
</feature>
<feature type="non-terminal residue" evidence="5">
    <location>
        <position position="158"/>
    </location>
</feature>
<dbReference type="Proteomes" id="UP000583496">
    <property type="component" value="Unassembled WGS sequence"/>
</dbReference>
<dbReference type="InterPro" id="IPR001995">
    <property type="entry name" value="Peptidase_A2_cat"/>
</dbReference>
<dbReference type="AlphaFoldDB" id="A0A7L2TAJ3"/>
<dbReference type="Pfam" id="PF00692">
    <property type="entry name" value="dUTPase"/>
    <property type="match status" value="1"/>
</dbReference>
<sequence length="158" mass="16526">GSAGVDLATTHAVTLLDSMVHLPTGVHGPLGEGRSALLLGRSSTTLAGLFVLPGVIDADYTGEIKIMAKIMAWMPTLTCMIPQGAQIAQLVFFIAVQTPSVDNVRGNAGFGSTGPPQICWAQQVSLTRPTCQCQLAWRDQHVTLTGLIDTGANVTVIS</sequence>
<evidence type="ECO:0000256" key="2">
    <source>
        <dbReference type="ARBA" id="ARBA00022750"/>
    </source>
</evidence>
<organism evidence="5 6">
    <name type="scientific">Pomatostomus ruficeps</name>
    <name type="common">Chestnut-crowned babbler</name>
    <dbReference type="NCBI Taxonomy" id="9176"/>
    <lineage>
        <taxon>Eukaryota</taxon>
        <taxon>Metazoa</taxon>
        <taxon>Chordata</taxon>
        <taxon>Craniata</taxon>
        <taxon>Vertebrata</taxon>
        <taxon>Euteleostomi</taxon>
        <taxon>Archelosauria</taxon>
        <taxon>Archosauria</taxon>
        <taxon>Dinosauria</taxon>
        <taxon>Saurischia</taxon>
        <taxon>Theropoda</taxon>
        <taxon>Coelurosauria</taxon>
        <taxon>Aves</taxon>
        <taxon>Neognathae</taxon>
        <taxon>Neoaves</taxon>
        <taxon>Telluraves</taxon>
        <taxon>Australaves</taxon>
        <taxon>Passeriformes</taxon>
        <taxon>Sylvioidea</taxon>
        <taxon>Timaliidae</taxon>
        <taxon>Pomatostomus</taxon>
    </lineage>
</organism>
<dbReference type="CDD" id="cd07557">
    <property type="entry name" value="trimeric_dUTPase"/>
    <property type="match status" value="1"/>
</dbReference>
<feature type="domain" description="Peptidase A2" evidence="4">
    <location>
        <begin position="144"/>
        <end position="158"/>
    </location>
</feature>